<dbReference type="EC" id="1.1.1.104" evidence="6"/>
<reference evidence="15" key="2">
    <citation type="submission" date="2025-09" db="UniProtKB">
        <authorList>
            <consortium name="Ensembl"/>
        </authorList>
    </citation>
    <scope>IDENTIFICATION</scope>
</reference>
<keyword evidence="16" id="KW-1185">Reference proteome</keyword>
<evidence type="ECO:0000256" key="7">
    <source>
        <dbReference type="ARBA" id="ARBA00038959"/>
    </source>
</evidence>
<evidence type="ECO:0000256" key="5">
    <source>
        <dbReference type="ARBA" id="ARBA00034698"/>
    </source>
</evidence>
<keyword evidence="4" id="KW-0520">NAD</keyword>
<dbReference type="EC" id="1.1.1.30" evidence="7"/>
<comment type="similarity">
    <text evidence="2">Belongs to the short-chain dehydrogenases/reductases (SDR) family.</text>
</comment>
<evidence type="ECO:0000256" key="8">
    <source>
        <dbReference type="ARBA" id="ARBA00039194"/>
    </source>
</evidence>
<evidence type="ECO:0000256" key="12">
    <source>
        <dbReference type="ARBA" id="ARBA00043083"/>
    </source>
</evidence>
<dbReference type="Pfam" id="PF00106">
    <property type="entry name" value="adh_short"/>
    <property type="match status" value="1"/>
</dbReference>
<evidence type="ECO:0000256" key="11">
    <source>
        <dbReference type="ARBA" id="ARBA00042565"/>
    </source>
</evidence>
<protein>
    <recommendedName>
        <fullName evidence="8">Dehydrogenase/reductase SDR family member 6</fullName>
        <ecNumber evidence="6">1.1.1.104</ecNumber>
        <ecNumber evidence="7">1.1.1.30</ecNumber>
    </recommendedName>
    <alternativeName>
        <fullName evidence="12">(R)-beta-hydroxybutyrate dehydrogenase</fullName>
    </alternativeName>
    <alternativeName>
        <fullName evidence="10">3-hydroxybutyrate dehydrogenase type 2</fullName>
    </alternativeName>
    <alternativeName>
        <fullName evidence="13">4-oxo-L-proline reductase</fullName>
    </alternativeName>
    <alternativeName>
        <fullName evidence="11">Oxidoreductase UCPA</fullName>
    </alternativeName>
    <alternativeName>
        <fullName evidence="9">Short chain dehydrogenase/reductase family 15C member 1</fullName>
    </alternativeName>
</protein>
<dbReference type="GO" id="GO:0019290">
    <property type="term" value="P:siderophore biosynthetic process"/>
    <property type="evidence" value="ECO:0007669"/>
    <property type="project" value="TreeGrafter"/>
</dbReference>
<dbReference type="PANTHER" id="PTHR43477">
    <property type="entry name" value="DIHYDROANTICAPSIN 7-DEHYDROGENASE"/>
    <property type="match status" value="1"/>
</dbReference>
<evidence type="ECO:0000256" key="9">
    <source>
        <dbReference type="ARBA" id="ARBA00041727"/>
    </source>
</evidence>
<evidence type="ECO:0000256" key="4">
    <source>
        <dbReference type="ARBA" id="ARBA00023027"/>
    </source>
</evidence>
<accession>A0A673NFE3</accession>
<dbReference type="InterPro" id="IPR051122">
    <property type="entry name" value="SDR_DHRS6-like"/>
</dbReference>
<keyword evidence="3" id="KW-0560">Oxidoreductase</keyword>
<dbReference type="GO" id="GO:0005737">
    <property type="term" value="C:cytoplasm"/>
    <property type="evidence" value="ECO:0007669"/>
    <property type="project" value="TreeGrafter"/>
</dbReference>
<evidence type="ECO:0000256" key="3">
    <source>
        <dbReference type="ARBA" id="ARBA00023002"/>
    </source>
</evidence>
<dbReference type="GO" id="GO:0003858">
    <property type="term" value="F:3-hydroxybutyrate dehydrogenase activity"/>
    <property type="evidence" value="ECO:0007669"/>
    <property type="project" value="UniProtKB-EC"/>
</dbReference>
<dbReference type="InterPro" id="IPR002347">
    <property type="entry name" value="SDR_fam"/>
</dbReference>
<evidence type="ECO:0000256" key="1">
    <source>
        <dbReference type="ARBA" id="ARBA00004924"/>
    </source>
</evidence>
<evidence type="ECO:0000313" key="16">
    <source>
        <dbReference type="Proteomes" id="UP000472270"/>
    </source>
</evidence>
<dbReference type="AlphaFoldDB" id="A0A673NFE3"/>
<evidence type="ECO:0000256" key="2">
    <source>
        <dbReference type="ARBA" id="ARBA00006484"/>
    </source>
</evidence>
<evidence type="ECO:0000256" key="10">
    <source>
        <dbReference type="ARBA" id="ARBA00042309"/>
    </source>
</evidence>
<dbReference type="Proteomes" id="UP000472270">
    <property type="component" value="Unassembled WGS sequence"/>
</dbReference>
<dbReference type="PANTHER" id="PTHR43477:SF4">
    <property type="entry name" value="DEHYDROGENASE_REDUCTASE SDR FAMILY MEMBER 6"/>
    <property type="match status" value="1"/>
</dbReference>
<dbReference type="Gene3D" id="3.40.50.720">
    <property type="entry name" value="NAD(P)-binding Rossmann-like Domain"/>
    <property type="match status" value="1"/>
</dbReference>
<proteinExistence type="inferred from homology"/>
<dbReference type="Ensembl" id="ENSSRHT00000103594.1">
    <property type="protein sequence ID" value="ENSSRHP00000100871.1"/>
    <property type="gene ID" value="ENSSRHG00000049467.1"/>
</dbReference>
<dbReference type="GO" id="GO:0016617">
    <property type="term" value="F:4-oxoproline reductase activity"/>
    <property type="evidence" value="ECO:0007669"/>
    <property type="project" value="UniProtKB-EC"/>
</dbReference>
<comment type="pathway">
    <text evidence="5">Amino-acid metabolism.</text>
</comment>
<dbReference type="SUPFAM" id="SSF51735">
    <property type="entry name" value="NAD(P)-binding Rossmann-fold domains"/>
    <property type="match status" value="1"/>
</dbReference>
<sequence length="105" mass="11536">MGRLDGKVIVLSAAAQGIGKASTIAFAKEGAQVTATDINGEKLKELDGIKTKVVDVTKKDQVKSMAKDFDYMDVLFNVAVFEFLIKSSECISLANFFIFVWSFYL</sequence>
<reference evidence="15" key="1">
    <citation type="submission" date="2025-08" db="UniProtKB">
        <authorList>
            <consortium name="Ensembl"/>
        </authorList>
    </citation>
    <scope>IDENTIFICATION</scope>
</reference>
<organism evidence="15 16">
    <name type="scientific">Sinocyclocheilus rhinocerous</name>
    <dbReference type="NCBI Taxonomy" id="307959"/>
    <lineage>
        <taxon>Eukaryota</taxon>
        <taxon>Metazoa</taxon>
        <taxon>Chordata</taxon>
        <taxon>Craniata</taxon>
        <taxon>Vertebrata</taxon>
        <taxon>Euteleostomi</taxon>
        <taxon>Actinopterygii</taxon>
        <taxon>Neopterygii</taxon>
        <taxon>Teleostei</taxon>
        <taxon>Ostariophysi</taxon>
        <taxon>Cypriniformes</taxon>
        <taxon>Cyprinidae</taxon>
        <taxon>Cyprininae</taxon>
        <taxon>Sinocyclocheilus</taxon>
    </lineage>
</organism>
<name>A0A673NFE3_9TELE</name>
<comment type="catalytic activity">
    <reaction evidence="14">
        <text>(R)-3-hydroxybutanoate + NAD(+) = acetoacetate + NADH + H(+)</text>
        <dbReference type="Rhea" id="RHEA:20521"/>
        <dbReference type="ChEBI" id="CHEBI:10983"/>
        <dbReference type="ChEBI" id="CHEBI:13705"/>
        <dbReference type="ChEBI" id="CHEBI:15378"/>
        <dbReference type="ChEBI" id="CHEBI:57540"/>
        <dbReference type="ChEBI" id="CHEBI:57945"/>
        <dbReference type="EC" id="1.1.1.30"/>
    </reaction>
</comment>
<evidence type="ECO:0000313" key="15">
    <source>
        <dbReference type="Ensembl" id="ENSSRHP00000100871.1"/>
    </source>
</evidence>
<comment type="pathway">
    <text evidence="1">Siderophore biosynthesis.</text>
</comment>
<evidence type="ECO:0000256" key="14">
    <source>
        <dbReference type="ARBA" id="ARBA00049550"/>
    </source>
</evidence>
<evidence type="ECO:0000256" key="6">
    <source>
        <dbReference type="ARBA" id="ARBA00038956"/>
    </source>
</evidence>
<evidence type="ECO:0000256" key="13">
    <source>
        <dbReference type="ARBA" id="ARBA00043199"/>
    </source>
</evidence>
<dbReference type="InterPro" id="IPR036291">
    <property type="entry name" value="NAD(P)-bd_dom_sf"/>
</dbReference>